<dbReference type="Proteomes" id="UP000053424">
    <property type="component" value="Unassembled WGS sequence"/>
</dbReference>
<dbReference type="STRING" id="686832.A0A0C2YJF1"/>
<evidence type="ECO:0008006" key="3">
    <source>
        <dbReference type="Google" id="ProtNLM"/>
    </source>
</evidence>
<dbReference type="AlphaFoldDB" id="A0A0C2YJF1"/>
<organism evidence="1 2">
    <name type="scientific">Hebeloma cylindrosporum</name>
    <dbReference type="NCBI Taxonomy" id="76867"/>
    <lineage>
        <taxon>Eukaryota</taxon>
        <taxon>Fungi</taxon>
        <taxon>Dikarya</taxon>
        <taxon>Basidiomycota</taxon>
        <taxon>Agaricomycotina</taxon>
        <taxon>Agaricomycetes</taxon>
        <taxon>Agaricomycetidae</taxon>
        <taxon>Agaricales</taxon>
        <taxon>Agaricineae</taxon>
        <taxon>Hymenogastraceae</taxon>
        <taxon>Hebeloma</taxon>
    </lineage>
</organism>
<dbReference type="HOGENOM" id="CLU_628593_0_0_1"/>
<dbReference type="EMBL" id="KN831781">
    <property type="protein sequence ID" value="KIM41142.1"/>
    <property type="molecule type" value="Genomic_DNA"/>
</dbReference>
<reference evidence="1 2" key="1">
    <citation type="submission" date="2014-04" db="EMBL/GenBank/DDBJ databases">
        <authorList>
            <consortium name="DOE Joint Genome Institute"/>
            <person name="Kuo A."/>
            <person name="Gay G."/>
            <person name="Dore J."/>
            <person name="Kohler A."/>
            <person name="Nagy L.G."/>
            <person name="Floudas D."/>
            <person name="Copeland A."/>
            <person name="Barry K.W."/>
            <person name="Cichocki N."/>
            <person name="Veneault-Fourrey C."/>
            <person name="LaButti K."/>
            <person name="Lindquist E.A."/>
            <person name="Lipzen A."/>
            <person name="Lundell T."/>
            <person name="Morin E."/>
            <person name="Murat C."/>
            <person name="Sun H."/>
            <person name="Tunlid A."/>
            <person name="Henrissat B."/>
            <person name="Grigoriev I.V."/>
            <person name="Hibbett D.S."/>
            <person name="Martin F."/>
            <person name="Nordberg H.P."/>
            <person name="Cantor M.N."/>
            <person name="Hua S.X."/>
        </authorList>
    </citation>
    <scope>NUCLEOTIDE SEQUENCE [LARGE SCALE GENOMIC DNA]</scope>
    <source>
        <strain evidence="2">h7</strain>
    </source>
</reference>
<dbReference type="OrthoDB" id="2958239at2759"/>
<accession>A0A0C2YJF1</accession>
<evidence type="ECO:0000313" key="2">
    <source>
        <dbReference type="Proteomes" id="UP000053424"/>
    </source>
</evidence>
<gene>
    <name evidence="1" type="ORF">M413DRAFT_412221</name>
</gene>
<name>A0A0C2YJF1_HEBCY</name>
<sequence length="442" mass="50447">MLKPPLSLLSDDLLDYIVKHVEKLPIADEDLSSLSLADRAFTQSCQKYLFRELKLANTTDISEMLKRLKKILDKKPTFANYFRMVELPNETAWLISDHTFISIFQLFANSPVPPCELFLGRGMCDSRLIDDPVLAVRWLTQSFLSQTLTILHLKICKNVPLPIFLAFPRLRELSLDRVGATEKSYHRYPDGLCSGRDAPSLEVFSHRNSHSVVAQLITPPPRFTTPVVLWSNLRVLTLAPRDKEGMAHLQPILDAACDTLEELYLTDTDVEEYENLSQKIFLAELVNLGNLPNLRVFAVCTIIKCNKQKNAPLPIGLRDINVVLNAIPKSNKIINLWFDFEIIGLRDFHGCRDQDWAGMFNEIIRISGGKPLELELQLMVSTMDMNKEPVGHHELIKKIMENATSLSDYPNICTHFWDPKLWERDIGPGPFPRGQVRSRCKQ</sequence>
<reference evidence="2" key="2">
    <citation type="submission" date="2015-01" db="EMBL/GenBank/DDBJ databases">
        <title>Evolutionary Origins and Diversification of the Mycorrhizal Mutualists.</title>
        <authorList>
            <consortium name="DOE Joint Genome Institute"/>
            <consortium name="Mycorrhizal Genomics Consortium"/>
            <person name="Kohler A."/>
            <person name="Kuo A."/>
            <person name="Nagy L.G."/>
            <person name="Floudas D."/>
            <person name="Copeland A."/>
            <person name="Barry K.W."/>
            <person name="Cichocki N."/>
            <person name="Veneault-Fourrey C."/>
            <person name="LaButti K."/>
            <person name="Lindquist E.A."/>
            <person name="Lipzen A."/>
            <person name="Lundell T."/>
            <person name="Morin E."/>
            <person name="Murat C."/>
            <person name="Riley R."/>
            <person name="Ohm R."/>
            <person name="Sun H."/>
            <person name="Tunlid A."/>
            <person name="Henrissat B."/>
            <person name="Grigoriev I.V."/>
            <person name="Hibbett D.S."/>
            <person name="Martin F."/>
        </authorList>
    </citation>
    <scope>NUCLEOTIDE SEQUENCE [LARGE SCALE GENOMIC DNA]</scope>
    <source>
        <strain evidence="2">h7</strain>
    </source>
</reference>
<protein>
    <recommendedName>
        <fullName evidence="3">F-box domain-containing protein</fullName>
    </recommendedName>
</protein>
<proteinExistence type="predicted"/>
<keyword evidence="2" id="KW-1185">Reference proteome</keyword>
<evidence type="ECO:0000313" key="1">
    <source>
        <dbReference type="EMBL" id="KIM41142.1"/>
    </source>
</evidence>